<accession>A0ABV2STW1</accession>
<dbReference type="SUPFAM" id="SSF53756">
    <property type="entry name" value="UDP-Glycosyltransferase/glycogen phosphorylase"/>
    <property type="match status" value="1"/>
</dbReference>
<protein>
    <recommendedName>
        <fullName evidence="3">Glycosyl transferase family 1 domain-containing protein</fullName>
    </recommendedName>
</protein>
<dbReference type="RefSeq" id="WP_354614542.1">
    <property type="nucleotide sequence ID" value="NZ_JBEXAE010000002.1"/>
</dbReference>
<dbReference type="Proteomes" id="UP001549799">
    <property type="component" value="Unassembled WGS sequence"/>
</dbReference>
<keyword evidence="2" id="KW-1185">Reference proteome</keyword>
<organism evidence="1 2">
    <name type="scientific">Sediminicola arcticus</name>
    <dbReference type="NCBI Taxonomy" id="1574308"/>
    <lineage>
        <taxon>Bacteria</taxon>
        <taxon>Pseudomonadati</taxon>
        <taxon>Bacteroidota</taxon>
        <taxon>Flavobacteriia</taxon>
        <taxon>Flavobacteriales</taxon>
        <taxon>Flavobacteriaceae</taxon>
        <taxon>Sediminicola</taxon>
    </lineage>
</organism>
<evidence type="ECO:0008006" key="3">
    <source>
        <dbReference type="Google" id="ProtNLM"/>
    </source>
</evidence>
<name>A0ABV2STW1_9FLAO</name>
<sequence length="356" mass="42241">MSKNIALIELTTSHEECIYSQVKFLKDADYCITLVIHPKLRNQISSYELLIDHLEIYNFDSSNSFLKNIQQFAKLYKFLVRENFKKVIFNTASSRKEIILLTYLLSKKGVKCYGTIHNLKKLNHSFSQKLISQNIKKYFVINDFLLDVIPTKDQTISFESYYPIFFPTHEIQKLKACKEDLWICIPGELDYKRRDYDLLIDVAQNINDGRVKFIILGKANKTKEEVIQFFTRIEELKLKENFILFDSFIENEKFHSFIANSDYIMSPVDIKTDSYLKYKITGAYNLAFSYRKPLLSHIKFKVISDLEENSIFYNDKADLEKIINDLLEDRLLKKSIYKNPKWDYTFQKDNYLKHIN</sequence>
<evidence type="ECO:0000313" key="1">
    <source>
        <dbReference type="EMBL" id="MET6990155.1"/>
    </source>
</evidence>
<dbReference type="Gene3D" id="3.40.50.2000">
    <property type="entry name" value="Glycogen Phosphorylase B"/>
    <property type="match status" value="1"/>
</dbReference>
<dbReference type="EMBL" id="JBEXAE010000002">
    <property type="protein sequence ID" value="MET6990155.1"/>
    <property type="molecule type" value="Genomic_DNA"/>
</dbReference>
<comment type="caution">
    <text evidence="1">The sequence shown here is derived from an EMBL/GenBank/DDBJ whole genome shotgun (WGS) entry which is preliminary data.</text>
</comment>
<evidence type="ECO:0000313" key="2">
    <source>
        <dbReference type="Proteomes" id="UP001549799"/>
    </source>
</evidence>
<gene>
    <name evidence="1" type="ORF">ABXZ36_05795</name>
</gene>
<proteinExistence type="predicted"/>
<reference evidence="1 2" key="1">
    <citation type="submission" date="2024-07" db="EMBL/GenBank/DDBJ databases">
        <title>The genome sequence of type strain Sediminicola arcticus GDMCC 1.2805.</title>
        <authorList>
            <person name="Liu Y."/>
        </authorList>
    </citation>
    <scope>NUCLEOTIDE SEQUENCE [LARGE SCALE GENOMIC DNA]</scope>
    <source>
        <strain evidence="1 2">GDMCC 1.2805</strain>
    </source>
</reference>